<dbReference type="EMBL" id="JBHRWN010000002">
    <property type="protein sequence ID" value="MFC3476383.1"/>
    <property type="molecule type" value="Genomic_DNA"/>
</dbReference>
<dbReference type="InterPro" id="IPR015421">
    <property type="entry name" value="PyrdxlP-dep_Trfase_major"/>
</dbReference>
<dbReference type="Pfam" id="PF01041">
    <property type="entry name" value="DegT_DnrJ_EryC1"/>
    <property type="match status" value="1"/>
</dbReference>
<dbReference type="Gene3D" id="3.90.1150.10">
    <property type="entry name" value="Aspartate Aminotransferase, domain 1"/>
    <property type="match status" value="1"/>
</dbReference>
<dbReference type="SUPFAM" id="SSF53383">
    <property type="entry name" value="PLP-dependent transferases"/>
    <property type="match status" value="1"/>
</dbReference>
<evidence type="ECO:0000313" key="2">
    <source>
        <dbReference type="EMBL" id="MFC3476383.1"/>
    </source>
</evidence>
<dbReference type="PIRSF" id="PIRSF000390">
    <property type="entry name" value="PLP_StrS"/>
    <property type="match status" value="1"/>
</dbReference>
<dbReference type="InterPro" id="IPR000653">
    <property type="entry name" value="DegT/StrS_aminotransferase"/>
</dbReference>
<keyword evidence="1" id="KW-0663">Pyridoxal phosphate</keyword>
<dbReference type="PANTHER" id="PTHR30244:SF34">
    <property type="entry name" value="DTDP-4-AMINO-4,6-DIDEOXYGALACTOSE TRANSAMINASE"/>
    <property type="match status" value="1"/>
</dbReference>
<keyword evidence="2" id="KW-0032">Aminotransferase</keyword>
<dbReference type="GeneID" id="69117708"/>
<organism evidence="2 3">
    <name type="scientific">Halobacterium litoreum</name>
    <dbReference type="NCBI Taxonomy" id="2039234"/>
    <lineage>
        <taxon>Archaea</taxon>
        <taxon>Methanobacteriati</taxon>
        <taxon>Methanobacteriota</taxon>
        <taxon>Stenosarchaea group</taxon>
        <taxon>Halobacteria</taxon>
        <taxon>Halobacteriales</taxon>
        <taxon>Halobacteriaceae</taxon>
        <taxon>Halobacterium</taxon>
    </lineage>
</organism>
<dbReference type="Gene3D" id="3.40.640.10">
    <property type="entry name" value="Type I PLP-dependent aspartate aminotransferase-like (Major domain)"/>
    <property type="match status" value="1"/>
</dbReference>
<proteinExistence type="inferred from homology"/>
<dbReference type="InterPro" id="IPR015424">
    <property type="entry name" value="PyrdxlP-dep_Trfase"/>
</dbReference>
<keyword evidence="2" id="KW-0808">Transferase</keyword>
<dbReference type="AlphaFoldDB" id="A0ABD5NBL0"/>
<evidence type="ECO:0000256" key="1">
    <source>
        <dbReference type="RuleBase" id="RU004508"/>
    </source>
</evidence>
<comment type="caution">
    <text evidence="2">The sequence shown here is derived from an EMBL/GenBank/DDBJ whole genome shotgun (WGS) entry which is preliminary data.</text>
</comment>
<name>A0ABD5NBL0_9EURY</name>
<evidence type="ECO:0000313" key="3">
    <source>
        <dbReference type="Proteomes" id="UP001595660"/>
    </source>
</evidence>
<gene>
    <name evidence="2" type="ORF">ACFOKC_01455</name>
</gene>
<dbReference type="PANTHER" id="PTHR30244">
    <property type="entry name" value="TRANSAMINASE"/>
    <property type="match status" value="1"/>
</dbReference>
<comment type="similarity">
    <text evidence="1">Belongs to the DegT/DnrJ/EryC1 family.</text>
</comment>
<dbReference type="Proteomes" id="UP001595660">
    <property type="component" value="Unassembled WGS sequence"/>
</dbReference>
<dbReference type="GO" id="GO:0008483">
    <property type="term" value="F:transaminase activity"/>
    <property type="evidence" value="ECO:0007669"/>
    <property type="project" value="UniProtKB-KW"/>
</dbReference>
<dbReference type="CDD" id="cd00616">
    <property type="entry name" value="AHBA_syn"/>
    <property type="match status" value="1"/>
</dbReference>
<keyword evidence="3" id="KW-1185">Reference proteome</keyword>
<dbReference type="InterPro" id="IPR015422">
    <property type="entry name" value="PyrdxlP-dep_Trfase_small"/>
</dbReference>
<reference evidence="2 3" key="1">
    <citation type="journal article" date="2019" name="Int. J. Syst. Evol. Microbiol.">
        <title>The Global Catalogue of Microorganisms (GCM) 10K type strain sequencing project: providing services to taxonomists for standard genome sequencing and annotation.</title>
        <authorList>
            <consortium name="The Broad Institute Genomics Platform"/>
            <consortium name="The Broad Institute Genome Sequencing Center for Infectious Disease"/>
            <person name="Wu L."/>
            <person name="Ma J."/>
        </authorList>
    </citation>
    <scope>NUCLEOTIDE SEQUENCE [LARGE SCALE GENOMIC DNA]</scope>
    <source>
        <strain evidence="2 3">CGMCC 1.12562</strain>
    </source>
</reference>
<dbReference type="RefSeq" id="WP_232572466.1">
    <property type="nucleotide sequence ID" value="NZ_CP089466.1"/>
</dbReference>
<accession>A0ABD5NBL0</accession>
<sequence length="377" mass="41305">MEDEVPLYKPENVIGDEVLAGIGDVIASGWLTLGPETRSFEESFAEAHGCEHGIAVNSCTSALYACLRALGVEAGDTVVVPAMTFSATANVVELLDGEVVLCDVNSNGNMDTESLQRLLDEHDVSVVIPVHLYGLPANMTEITDIAEEHDAAVIEDCAHAPGATLDGKPVGSWGDAGCYSFYATKNMTTGEGGMVVTNDEEIAADVRKLRNHHQTKSPDEKRDNWGYDVDGLGFNFRMSEIQATIGNSQLQQLPAMNESRRNVADRYVDALQKIPGLEWVGENESSTEHAFHLFVIEVQGEYPLTRAELYDYLSERGIITGVHYPPISELSYYNDVAGEHTNADTLYEGILSIPMYPYMTDDEQDFVVDALRDPTNE</sequence>
<protein>
    <submittedName>
        <fullName evidence="2">DegT/DnrJ/EryC1/StrS family aminotransferase</fullName>
    </submittedName>
</protein>